<evidence type="ECO:0000313" key="3">
    <source>
        <dbReference type="Proteomes" id="UP000298663"/>
    </source>
</evidence>
<proteinExistence type="predicted"/>
<feature type="region of interest" description="Disordered" evidence="1">
    <location>
        <begin position="41"/>
        <end position="104"/>
    </location>
</feature>
<keyword evidence="3" id="KW-1185">Reference proteome</keyword>
<dbReference type="EMBL" id="AZBU02000001">
    <property type="protein sequence ID" value="TMS33473.1"/>
    <property type="molecule type" value="Genomic_DNA"/>
</dbReference>
<reference evidence="2 3" key="1">
    <citation type="journal article" date="2015" name="Genome Biol.">
        <title>Comparative genomics of Steinernema reveals deeply conserved gene regulatory networks.</title>
        <authorList>
            <person name="Dillman A.R."/>
            <person name="Macchietto M."/>
            <person name="Porter C.F."/>
            <person name="Rogers A."/>
            <person name="Williams B."/>
            <person name="Antoshechkin I."/>
            <person name="Lee M.M."/>
            <person name="Goodwin Z."/>
            <person name="Lu X."/>
            <person name="Lewis E.E."/>
            <person name="Goodrich-Blair H."/>
            <person name="Stock S.P."/>
            <person name="Adams B.J."/>
            <person name="Sternberg P.W."/>
            <person name="Mortazavi A."/>
        </authorList>
    </citation>
    <scope>NUCLEOTIDE SEQUENCE [LARGE SCALE GENOMIC DNA]</scope>
    <source>
        <strain evidence="2 3">ALL</strain>
    </source>
</reference>
<feature type="compositionally biased region" description="Low complexity" evidence="1">
    <location>
        <begin position="55"/>
        <end position="71"/>
    </location>
</feature>
<sequence>MAFVARLLGASAPNQKHNVNVPLIGMLKELTTEARRTLEKHRSVVETKTEGINLATAGPSGPSGPTWTGTGRYEQTSRKKSSYGNRSLRGRFRGGRPKRSKAEA</sequence>
<organism evidence="2 3">
    <name type="scientific">Steinernema carpocapsae</name>
    <name type="common">Entomopathogenic nematode</name>
    <dbReference type="NCBI Taxonomy" id="34508"/>
    <lineage>
        <taxon>Eukaryota</taxon>
        <taxon>Metazoa</taxon>
        <taxon>Ecdysozoa</taxon>
        <taxon>Nematoda</taxon>
        <taxon>Chromadorea</taxon>
        <taxon>Rhabditida</taxon>
        <taxon>Tylenchina</taxon>
        <taxon>Panagrolaimomorpha</taxon>
        <taxon>Strongyloidoidea</taxon>
        <taxon>Steinernematidae</taxon>
        <taxon>Steinernema</taxon>
    </lineage>
</organism>
<evidence type="ECO:0000313" key="2">
    <source>
        <dbReference type="EMBL" id="TMS33473.1"/>
    </source>
</evidence>
<reference evidence="2 3" key="2">
    <citation type="journal article" date="2019" name="G3 (Bethesda)">
        <title>Hybrid Assembly of the Genome of the Entomopathogenic Nematode Steinernema carpocapsae Identifies the X-Chromosome.</title>
        <authorList>
            <person name="Serra L."/>
            <person name="Macchietto M."/>
            <person name="Macias-Munoz A."/>
            <person name="McGill C.J."/>
            <person name="Rodriguez I.M."/>
            <person name="Rodriguez B."/>
            <person name="Murad R."/>
            <person name="Mortazavi A."/>
        </authorList>
    </citation>
    <scope>NUCLEOTIDE SEQUENCE [LARGE SCALE GENOMIC DNA]</scope>
    <source>
        <strain evidence="2 3">ALL</strain>
    </source>
</reference>
<dbReference type="AlphaFoldDB" id="A0A4V6YST5"/>
<comment type="caution">
    <text evidence="2">The sequence shown here is derived from an EMBL/GenBank/DDBJ whole genome shotgun (WGS) entry which is preliminary data.</text>
</comment>
<feature type="compositionally biased region" description="Basic residues" evidence="1">
    <location>
        <begin position="88"/>
        <end position="104"/>
    </location>
</feature>
<dbReference type="Proteomes" id="UP000298663">
    <property type="component" value="Chromosome X"/>
</dbReference>
<dbReference type="EMBL" id="CM016762">
    <property type="protein sequence ID" value="TMS33473.1"/>
    <property type="molecule type" value="Genomic_DNA"/>
</dbReference>
<gene>
    <name evidence="2" type="ORF">L596_001209</name>
</gene>
<name>A0A4V6YST5_STECR</name>
<protein>
    <submittedName>
        <fullName evidence="2">Uncharacterized protein</fullName>
    </submittedName>
</protein>
<evidence type="ECO:0000256" key="1">
    <source>
        <dbReference type="SAM" id="MobiDB-lite"/>
    </source>
</evidence>
<accession>A0A4V6YST5</accession>